<dbReference type="InterPro" id="IPR016032">
    <property type="entry name" value="Sig_transdc_resp-reg_C-effctor"/>
</dbReference>
<name>K6GMP2_9BACT</name>
<keyword evidence="3 8" id="KW-0238">DNA-binding</keyword>
<dbReference type="InterPro" id="IPR039420">
    <property type="entry name" value="WalR-like"/>
</dbReference>
<dbReference type="PRINTS" id="PR00038">
    <property type="entry name" value="HTHLUXR"/>
</dbReference>
<evidence type="ECO:0000256" key="3">
    <source>
        <dbReference type="ARBA" id="ARBA00023125"/>
    </source>
</evidence>
<dbReference type="PANTHER" id="PTHR43214:SF41">
    <property type="entry name" value="NITRATE_NITRITE RESPONSE REGULATOR PROTEIN NARP"/>
    <property type="match status" value="1"/>
</dbReference>
<feature type="modified residue" description="4-aspartylphosphate" evidence="5">
    <location>
        <position position="56"/>
    </location>
</feature>
<feature type="domain" description="HTH luxR-type" evidence="6">
    <location>
        <begin position="150"/>
        <end position="215"/>
    </location>
</feature>
<evidence type="ECO:0000313" key="9">
    <source>
        <dbReference type="Proteomes" id="UP000006272"/>
    </source>
</evidence>
<dbReference type="GO" id="GO:0003677">
    <property type="term" value="F:DNA binding"/>
    <property type="evidence" value="ECO:0007669"/>
    <property type="project" value="UniProtKB-KW"/>
</dbReference>
<dbReference type="AlphaFoldDB" id="K6GMP2"/>
<dbReference type="CDD" id="cd06170">
    <property type="entry name" value="LuxR_C_like"/>
    <property type="match status" value="1"/>
</dbReference>
<dbReference type="InterPro" id="IPR058245">
    <property type="entry name" value="NreC/VraR/RcsB-like_REC"/>
</dbReference>
<dbReference type="PANTHER" id="PTHR43214">
    <property type="entry name" value="TWO-COMPONENT RESPONSE REGULATOR"/>
    <property type="match status" value="1"/>
</dbReference>
<evidence type="ECO:0000256" key="4">
    <source>
        <dbReference type="ARBA" id="ARBA00023163"/>
    </source>
</evidence>
<organism evidence="8 9">
    <name type="scientific">Solidesulfovibrio magneticus str. Maddingley MBC34</name>
    <dbReference type="NCBI Taxonomy" id="1206767"/>
    <lineage>
        <taxon>Bacteria</taxon>
        <taxon>Pseudomonadati</taxon>
        <taxon>Thermodesulfobacteriota</taxon>
        <taxon>Desulfovibrionia</taxon>
        <taxon>Desulfovibrionales</taxon>
        <taxon>Desulfovibrionaceae</taxon>
        <taxon>Solidesulfovibrio</taxon>
    </lineage>
</organism>
<dbReference type="SUPFAM" id="SSF46894">
    <property type="entry name" value="C-terminal effector domain of the bipartite response regulators"/>
    <property type="match status" value="1"/>
</dbReference>
<evidence type="ECO:0000256" key="5">
    <source>
        <dbReference type="PROSITE-ProRule" id="PRU00169"/>
    </source>
</evidence>
<dbReference type="Pfam" id="PF00196">
    <property type="entry name" value="GerE"/>
    <property type="match status" value="1"/>
</dbReference>
<dbReference type="SMART" id="SM00421">
    <property type="entry name" value="HTH_LUXR"/>
    <property type="match status" value="1"/>
</dbReference>
<evidence type="ECO:0000313" key="8">
    <source>
        <dbReference type="EMBL" id="EKO38291.1"/>
    </source>
</evidence>
<dbReference type="SMART" id="SM00448">
    <property type="entry name" value="REC"/>
    <property type="match status" value="1"/>
</dbReference>
<evidence type="ECO:0000259" key="7">
    <source>
        <dbReference type="PROSITE" id="PS50110"/>
    </source>
</evidence>
<keyword evidence="4" id="KW-0804">Transcription</keyword>
<dbReference type="GO" id="GO:0006355">
    <property type="term" value="P:regulation of DNA-templated transcription"/>
    <property type="evidence" value="ECO:0007669"/>
    <property type="project" value="InterPro"/>
</dbReference>
<dbReference type="InterPro" id="IPR011006">
    <property type="entry name" value="CheY-like_superfamily"/>
</dbReference>
<dbReference type="EMBL" id="ALAO01000263">
    <property type="protein sequence ID" value="EKO38291.1"/>
    <property type="molecule type" value="Genomic_DNA"/>
</dbReference>
<accession>K6GMP2</accession>
<dbReference type="Pfam" id="PF00072">
    <property type="entry name" value="Response_reg"/>
    <property type="match status" value="1"/>
</dbReference>
<dbReference type="Gene3D" id="3.40.50.2300">
    <property type="match status" value="1"/>
</dbReference>
<dbReference type="SUPFAM" id="SSF52172">
    <property type="entry name" value="CheY-like"/>
    <property type="match status" value="1"/>
</dbReference>
<evidence type="ECO:0000256" key="2">
    <source>
        <dbReference type="ARBA" id="ARBA00023015"/>
    </source>
</evidence>
<evidence type="ECO:0000259" key="6">
    <source>
        <dbReference type="PROSITE" id="PS50043"/>
    </source>
</evidence>
<evidence type="ECO:0000256" key="1">
    <source>
        <dbReference type="ARBA" id="ARBA00022553"/>
    </source>
</evidence>
<comment type="caution">
    <text evidence="8">The sequence shown here is derived from an EMBL/GenBank/DDBJ whole genome shotgun (WGS) entry which is preliminary data.</text>
</comment>
<reference evidence="8 9" key="1">
    <citation type="submission" date="2012-07" db="EMBL/GenBank/DDBJ databases">
        <title>Draft genome sequence of Desulfovibrio magneticus str. Maddingley MBC34 obtained from a metagenomic sequence of a methanogenic enrichment isolated from coal-seam formation water in Victoria, Australia.</title>
        <authorList>
            <person name="Greenfield P."/>
            <person name="Hendry P."/>
            <person name="Li D."/>
            <person name="Rosewarne C.P."/>
            <person name="Tran-Dinh N."/>
            <person name="Elbourne L.D.H."/>
            <person name="Paulsen I.T."/>
            <person name="Midgley D.J."/>
        </authorList>
    </citation>
    <scope>NUCLEOTIDE SEQUENCE [LARGE SCALE GENOMIC DNA]</scope>
    <source>
        <strain evidence="9">Maddingley MBC34</strain>
    </source>
</reference>
<dbReference type="GO" id="GO:0000160">
    <property type="term" value="P:phosphorelay signal transduction system"/>
    <property type="evidence" value="ECO:0007669"/>
    <property type="project" value="InterPro"/>
</dbReference>
<dbReference type="InterPro" id="IPR001789">
    <property type="entry name" value="Sig_transdc_resp-reg_receiver"/>
</dbReference>
<dbReference type="InterPro" id="IPR000792">
    <property type="entry name" value="Tscrpt_reg_LuxR_C"/>
</dbReference>
<feature type="domain" description="Response regulatory" evidence="7">
    <location>
        <begin position="5"/>
        <end position="121"/>
    </location>
</feature>
<dbReference type="PROSITE" id="PS50110">
    <property type="entry name" value="RESPONSE_REGULATORY"/>
    <property type="match status" value="1"/>
</dbReference>
<gene>
    <name evidence="8" type="ORF">B193_3015</name>
</gene>
<dbReference type="PROSITE" id="PS50043">
    <property type="entry name" value="HTH_LUXR_2"/>
    <property type="match status" value="1"/>
</dbReference>
<keyword evidence="2" id="KW-0805">Transcription regulation</keyword>
<protein>
    <submittedName>
        <fullName evidence="8">Response regulator (CheY-like receiver domain and HTH DNA-binding domain containing protein)</fullName>
    </submittedName>
</protein>
<dbReference type="CDD" id="cd17535">
    <property type="entry name" value="REC_NarL-like"/>
    <property type="match status" value="1"/>
</dbReference>
<sequence>MPSKRLLIVDDHPLFREGLKAILRRDPSFAVAGEAGSYAEALRTAKACRPDVALLDISLPDRSGIQLARELRQMLPDLGILMVSMHAKVDYVAEALKVGALGYLTKDAATDNLLSGLRAVAAGQPWLDPTLSVEISRSLLARTPRAEEESLSAYDSLTPREREVMRLVVEGLSNKEVAGALEISVKTAEHHRGSLMRKLGLQNSVELVRYAAKLGLID</sequence>
<dbReference type="PATRIC" id="fig|1206767.3.peg.2967"/>
<keyword evidence="1 5" id="KW-0597">Phosphoprotein</keyword>
<dbReference type="Proteomes" id="UP000006272">
    <property type="component" value="Unassembled WGS sequence"/>
</dbReference>
<proteinExistence type="predicted"/>